<dbReference type="GO" id="GO:0004497">
    <property type="term" value="F:monooxygenase activity"/>
    <property type="evidence" value="ECO:0007669"/>
    <property type="project" value="UniProtKB-ARBA"/>
</dbReference>
<keyword evidence="4" id="KW-0411">Iron-sulfur</keyword>
<dbReference type="PANTHER" id="PTHR21496:SF23">
    <property type="entry name" value="3-PHENYLPROPIONATE_CINNAMIC ACID DIOXYGENASE FERREDOXIN SUBUNIT"/>
    <property type="match status" value="1"/>
</dbReference>
<dbReference type="GO" id="GO:0046872">
    <property type="term" value="F:metal ion binding"/>
    <property type="evidence" value="ECO:0007669"/>
    <property type="project" value="UniProtKB-KW"/>
</dbReference>
<dbReference type="GO" id="GO:0051537">
    <property type="term" value="F:2 iron, 2 sulfur cluster binding"/>
    <property type="evidence" value="ECO:0007669"/>
    <property type="project" value="UniProtKB-KW"/>
</dbReference>
<evidence type="ECO:0000256" key="4">
    <source>
        <dbReference type="ARBA" id="ARBA00023014"/>
    </source>
</evidence>
<gene>
    <name evidence="6" type="ORF">C7B43_14465</name>
</gene>
<organism evidence="6 7">
    <name type="scientific">Sulfobacillus benefaciens</name>
    <dbReference type="NCBI Taxonomy" id="453960"/>
    <lineage>
        <taxon>Bacteria</taxon>
        <taxon>Bacillati</taxon>
        <taxon>Bacillota</taxon>
        <taxon>Clostridia</taxon>
        <taxon>Eubacteriales</taxon>
        <taxon>Clostridiales Family XVII. Incertae Sedis</taxon>
        <taxon>Sulfobacillus</taxon>
    </lineage>
</organism>
<dbReference type="InterPro" id="IPR036922">
    <property type="entry name" value="Rieske_2Fe-2S_sf"/>
</dbReference>
<dbReference type="PROSITE" id="PS51296">
    <property type="entry name" value="RIESKE"/>
    <property type="match status" value="1"/>
</dbReference>
<keyword evidence="2" id="KW-0479">Metal-binding</keyword>
<evidence type="ECO:0000256" key="3">
    <source>
        <dbReference type="ARBA" id="ARBA00023004"/>
    </source>
</evidence>
<dbReference type="Gene3D" id="2.102.10.10">
    <property type="entry name" value="Rieske [2Fe-2S] iron-sulphur domain"/>
    <property type="match status" value="1"/>
</dbReference>
<evidence type="ECO:0000256" key="2">
    <source>
        <dbReference type="ARBA" id="ARBA00022723"/>
    </source>
</evidence>
<dbReference type="EMBL" id="PXYT01000039">
    <property type="protein sequence ID" value="PSR26239.1"/>
    <property type="molecule type" value="Genomic_DNA"/>
</dbReference>
<dbReference type="PANTHER" id="PTHR21496">
    <property type="entry name" value="FERREDOXIN-RELATED"/>
    <property type="match status" value="1"/>
</dbReference>
<evidence type="ECO:0000256" key="1">
    <source>
        <dbReference type="ARBA" id="ARBA00022714"/>
    </source>
</evidence>
<dbReference type="Pfam" id="PF00355">
    <property type="entry name" value="Rieske"/>
    <property type="match status" value="1"/>
</dbReference>
<dbReference type="InterPro" id="IPR017941">
    <property type="entry name" value="Rieske_2Fe-2S"/>
</dbReference>
<proteinExistence type="predicted"/>
<reference evidence="6 7" key="1">
    <citation type="journal article" date="2014" name="BMC Genomics">
        <title>Comparison of environmental and isolate Sulfobacillus genomes reveals diverse carbon, sulfur, nitrogen, and hydrogen metabolisms.</title>
        <authorList>
            <person name="Justice N.B."/>
            <person name="Norman A."/>
            <person name="Brown C.T."/>
            <person name="Singh A."/>
            <person name="Thomas B.C."/>
            <person name="Banfield J.F."/>
        </authorList>
    </citation>
    <scope>NUCLEOTIDE SEQUENCE [LARGE SCALE GENOMIC DNA]</scope>
    <source>
        <strain evidence="6">AMDSBA1</strain>
    </source>
</reference>
<accession>A0A2T2WVH1</accession>
<evidence type="ECO:0000313" key="6">
    <source>
        <dbReference type="EMBL" id="PSR26239.1"/>
    </source>
</evidence>
<dbReference type="Proteomes" id="UP000242699">
    <property type="component" value="Unassembled WGS sequence"/>
</dbReference>
<comment type="caution">
    <text evidence="6">The sequence shown here is derived from an EMBL/GenBank/DDBJ whole genome shotgun (WGS) entry which is preliminary data.</text>
</comment>
<evidence type="ECO:0000313" key="7">
    <source>
        <dbReference type="Proteomes" id="UP000242699"/>
    </source>
</evidence>
<feature type="domain" description="Rieske" evidence="5">
    <location>
        <begin position="6"/>
        <end position="101"/>
    </location>
</feature>
<sequence length="127" mass="14197">MVMTWFKLMKLHDLEPKRGRKVTIAQCEIGIFRLYDGSLRAIGNTCPHRQGSLTDGIVSGHYVYCPLHDWKIDLNTGLAEAPDEGATEMFAVRVDSSNNVYVAMDDDMARAMCLNPSQSEESLSTKN</sequence>
<dbReference type="SUPFAM" id="SSF50022">
    <property type="entry name" value="ISP domain"/>
    <property type="match status" value="1"/>
</dbReference>
<protein>
    <recommendedName>
        <fullName evidence="5">Rieske domain-containing protein</fullName>
    </recommendedName>
</protein>
<keyword evidence="1" id="KW-0001">2Fe-2S</keyword>
<dbReference type="CDD" id="cd03530">
    <property type="entry name" value="Rieske_NirD_small_Bacillus"/>
    <property type="match status" value="1"/>
</dbReference>
<name>A0A2T2WVH1_9FIRM</name>
<dbReference type="AlphaFoldDB" id="A0A2T2WVH1"/>
<keyword evidence="3" id="KW-0408">Iron</keyword>
<dbReference type="GO" id="GO:0016705">
    <property type="term" value="F:oxidoreductase activity, acting on paired donors, with incorporation or reduction of molecular oxygen"/>
    <property type="evidence" value="ECO:0007669"/>
    <property type="project" value="UniProtKB-ARBA"/>
</dbReference>
<evidence type="ECO:0000259" key="5">
    <source>
        <dbReference type="PROSITE" id="PS51296"/>
    </source>
</evidence>